<comment type="caution">
    <text evidence="2">The sequence shown here is derived from an EMBL/GenBank/DDBJ whole genome shotgun (WGS) entry which is preliminary data.</text>
</comment>
<organism evidence="2 3">
    <name type="scientific">Mycena pura</name>
    <dbReference type="NCBI Taxonomy" id="153505"/>
    <lineage>
        <taxon>Eukaryota</taxon>
        <taxon>Fungi</taxon>
        <taxon>Dikarya</taxon>
        <taxon>Basidiomycota</taxon>
        <taxon>Agaricomycotina</taxon>
        <taxon>Agaricomycetes</taxon>
        <taxon>Agaricomycetidae</taxon>
        <taxon>Agaricales</taxon>
        <taxon>Marasmiineae</taxon>
        <taxon>Mycenaceae</taxon>
        <taxon>Mycena</taxon>
    </lineage>
</organism>
<dbReference type="EMBL" id="JARJCW010000003">
    <property type="protein sequence ID" value="KAJ7227245.1"/>
    <property type="molecule type" value="Genomic_DNA"/>
</dbReference>
<evidence type="ECO:0000256" key="1">
    <source>
        <dbReference type="SAM" id="Phobius"/>
    </source>
</evidence>
<feature type="transmembrane region" description="Helical" evidence="1">
    <location>
        <begin position="113"/>
        <end position="132"/>
    </location>
</feature>
<dbReference type="Proteomes" id="UP001219525">
    <property type="component" value="Unassembled WGS sequence"/>
</dbReference>
<keyword evidence="1" id="KW-0812">Transmembrane</keyword>
<accession>A0AAD6YRK4</accession>
<feature type="transmembrane region" description="Helical" evidence="1">
    <location>
        <begin position="73"/>
        <end position="93"/>
    </location>
</feature>
<feature type="transmembrane region" description="Helical" evidence="1">
    <location>
        <begin position="153"/>
        <end position="183"/>
    </location>
</feature>
<gene>
    <name evidence="2" type="ORF">GGX14DRAFT_629008</name>
</gene>
<evidence type="ECO:0000313" key="3">
    <source>
        <dbReference type="Proteomes" id="UP001219525"/>
    </source>
</evidence>
<keyword evidence="1" id="KW-0472">Membrane</keyword>
<reference evidence="2" key="1">
    <citation type="submission" date="2023-03" db="EMBL/GenBank/DDBJ databases">
        <title>Massive genome expansion in bonnet fungi (Mycena s.s.) driven by repeated elements and novel gene families across ecological guilds.</title>
        <authorList>
            <consortium name="Lawrence Berkeley National Laboratory"/>
            <person name="Harder C.B."/>
            <person name="Miyauchi S."/>
            <person name="Viragh M."/>
            <person name="Kuo A."/>
            <person name="Thoen E."/>
            <person name="Andreopoulos B."/>
            <person name="Lu D."/>
            <person name="Skrede I."/>
            <person name="Drula E."/>
            <person name="Henrissat B."/>
            <person name="Morin E."/>
            <person name="Kohler A."/>
            <person name="Barry K."/>
            <person name="LaButti K."/>
            <person name="Morin E."/>
            <person name="Salamov A."/>
            <person name="Lipzen A."/>
            <person name="Mereny Z."/>
            <person name="Hegedus B."/>
            <person name="Baldrian P."/>
            <person name="Stursova M."/>
            <person name="Weitz H."/>
            <person name="Taylor A."/>
            <person name="Grigoriev I.V."/>
            <person name="Nagy L.G."/>
            <person name="Martin F."/>
            <person name="Kauserud H."/>
        </authorList>
    </citation>
    <scope>NUCLEOTIDE SEQUENCE</scope>
    <source>
        <strain evidence="2">9144</strain>
    </source>
</reference>
<keyword evidence="3" id="KW-1185">Reference proteome</keyword>
<protein>
    <submittedName>
        <fullName evidence="2">Uncharacterized protein</fullName>
    </submittedName>
</protein>
<name>A0AAD6YRK4_9AGAR</name>
<keyword evidence="1" id="KW-1133">Transmembrane helix</keyword>
<dbReference type="AlphaFoldDB" id="A0AAD6YRK4"/>
<evidence type="ECO:0000313" key="2">
    <source>
        <dbReference type="EMBL" id="KAJ7227245.1"/>
    </source>
</evidence>
<proteinExistence type="predicted"/>
<sequence>MFVLSTFSAAVSLQDALAGFIDYDGPGGSLEFYSTMTGWRHWILAVNDSLQVILGDGLLIYRCYVLYSKSWRATVVPAALWLALIGFSSNSSYREVVLPEGKQLTDSSVLPSLTATLMLTLLTSVVTTYLITRRLLQVSANSMNGRDTIPIKLHVLSRVAIIFLETGLIYTLSVIASLAVYLWGGHLHYAASLGMIHVVVSDLVKATLRK</sequence>